<gene>
    <name evidence="5" type="primary">kptA</name>
    <name evidence="6" type="ORF">DVR12_26330</name>
</gene>
<keyword evidence="2 5" id="KW-0808">Transferase</keyword>
<dbReference type="Proteomes" id="UP000260644">
    <property type="component" value="Unassembled WGS sequence"/>
</dbReference>
<proteinExistence type="inferred from homology"/>
<dbReference type="RefSeq" id="WP_116978801.1">
    <property type="nucleotide sequence ID" value="NZ_QPMM01000018.1"/>
</dbReference>
<evidence type="ECO:0000256" key="1">
    <source>
        <dbReference type="ARBA" id="ARBA00009836"/>
    </source>
</evidence>
<accession>A0A3E1Y2I1</accession>
<dbReference type="PANTHER" id="PTHR12684">
    <property type="entry name" value="PUTATIVE PHOSPHOTRANSFERASE"/>
    <property type="match status" value="1"/>
</dbReference>
<dbReference type="InterPro" id="IPR042080">
    <property type="entry name" value="RNA_2'-PTrans_N"/>
</dbReference>
<dbReference type="EMBL" id="QPMM01000018">
    <property type="protein sequence ID" value="RFS18899.1"/>
    <property type="molecule type" value="Genomic_DNA"/>
</dbReference>
<dbReference type="InterPro" id="IPR022928">
    <property type="entry name" value="RNA_2'-PTrans_KptA"/>
</dbReference>
<evidence type="ECO:0000256" key="2">
    <source>
        <dbReference type="ARBA" id="ARBA00022679"/>
    </source>
</evidence>
<dbReference type="SUPFAM" id="SSF56399">
    <property type="entry name" value="ADP-ribosylation"/>
    <property type="match status" value="1"/>
</dbReference>
<dbReference type="GO" id="GO:0003950">
    <property type="term" value="F:NAD+ poly-ADP-ribosyltransferase activity"/>
    <property type="evidence" value="ECO:0007669"/>
    <property type="project" value="InterPro"/>
</dbReference>
<dbReference type="Gene3D" id="3.20.170.30">
    <property type="match status" value="1"/>
</dbReference>
<dbReference type="InterPro" id="IPR042081">
    <property type="entry name" value="RNA_2'-PTrans_C"/>
</dbReference>
<dbReference type="HAMAP" id="MF_00299">
    <property type="entry name" value="KptA"/>
    <property type="match status" value="1"/>
</dbReference>
<dbReference type="NCBIfam" id="NF002014">
    <property type="entry name" value="PRK00819.1-4"/>
    <property type="match status" value="1"/>
</dbReference>
<keyword evidence="7" id="KW-1185">Reference proteome</keyword>
<organism evidence="6 7">
    <name type="scientific">Chitinophaga silvatica</name>
    <dbReference type="NCBI Taxonomy" id="2282649"/>
    <lineage>
        <taxon>Bacteria</taxon>
        <taxon>Pseudomonadati</taxon>
        <taxon>Bacteroidota</taxon>
        <taxon>Chitinophagia</taxon>
        <taxon>Chitinophagales</taxon>
        <taxon>Chitinophagaceae</taxon>
        <taxon>Chitinophaga</taxon>
    </lineage>
</organism>
<dbReference type="AlphaFoldDB" id="A0A3E1Y2I1"/>
<sequence length="178" mass="20369">MKNIEVSKLLSYLLRHNPGAVELQLDEEGWANVTELINLCNKHNYHFKFEQLEQVVSENDKQRFAWNTDKSCIRASQGHSIEVELNLEPVIPPDVLYHGTVQQFLEAIFENGIKRMNRQHIHLSATLETAKQVGSRRGEPVILVVDSKAMFKDGYRFYLSANGVWLTDSIPSGYLSIL</sequence>
<dbReference type="InterPro" id="IPR002745">
    <property type="entry name" value="Ptrans_KptA/Tpt1"/>
</dbReference>
<comment type="caution">
    <text evidence="6">The sequence shown here is derived from an EMBL/GenBank/DDBJ whole genome shotgun (WGS) entry which is preliminary data.</text>
</comment>
<dbReference type="GO" id="GO:0000215">
    <property type="term" value="F:tRNA 2'-phosphotransferase activity"/>
    <property type="evidence" value="ECO:0007669"/>
    <property type="project" value="TreeGrafter"/>
</dbReference>
<evidence type="ECO:0000256" key="3">
    <source>
        <dbReference type="ARBA" id="ARBA00023027"/>
    </source>
</evidence>
<evidence type="ECO:0000256" key="5">
    <source>
        <dbReference type="HAMAP-Rule" id="MF_00299"/>
    </source>
</evidence>
<dbReference type="Gene3D" id="1.10.10.970">
    <property type="entry name" value="RNA 2'-phosphotransferase, Tpt1/KptA family, N-terminal domain"/>
    <property type="match status" value="1"/>
</dbReference>
<comment type="function">
    <text evidence="4 5">Removes the 2'-phosphate from RNA via an intermediate in which the phosphate is ADP-ribosylated by NAD followed by a presumed transesterification to release the RNA and generate ADP-ribose 1''-2''-cyclic phosphate (APPR&gt;P). May function as an ADP-ribosylase.</text>
</comment>
<name>A0A3E1Y2I1_9BACT</name>
<evidence type="ECO:0000313" key="7">
    <source>
        <dbReference type="Proteomes" id="UP000260644"/>
    </source>
</evidence>
<dbReference type="OrthoDB" id="4537997at2"/>
<keyword evidence="3 5" id="KW-0520">NAD</keyword>
<dbReference type="EC" id="2.7.1.-" evidence="5"/>
<evidence type="ECO:0000313" key="6">
    <source>
        <dbReference type="EMBL" id="RFS18899.1"/>
    </source>
</evidence>
<protein>
    <recommendedName>
        <fullName evidence="5">Probable RNA 2'-phosphotransferase</fullName>
        <ecNumber evidence="5">2.7.1.-</ecNumber>
    </recommendedName>
</protein>
<reference evidence="6 7" key="1">
    <citation type="submission" date="2018-07" db="EMBL/GenBank/DDBJ databases">
        <title>Chitinophaga K2CV101002-2 sp. nov., isolated from a monsoon evergreen broad-leaved forest soil.</title>
        <authorList>
            <person name="Lv Y."/>
        </authorList>
    </citation>
    <scope>NUCLEOTIDE SEQUENCE [LARGE SCALE GENOMIC DNA]</scope>
    <source>
        <strain evidence="6 7">GDMCC 1.1288</strain>
    </source>
</reference>
<dbReference type="GO" id="GO:0006388">
    <property type="term" value="P:tRNA splicing, via endonucleolytic cleavage and ligation"/>
    <property type="evidence" value="ECO:0007669"/>
    <property type="project" value="UniProtKB-UniRule"/>
</dbReference>
<dbReference type="PANTHER" id="PTHR12684:SF2">
    <property type="entry name" value="TRNA 2'-PHOSPHOTRANSFERASE 1"/>
    <property type="match status" value="1"/>
</dbReference>
<comment type="similarity">
    <text evidence="1 5">Belongs to the KptA/TPT1 family.</text>
</comment>
<dbReference type="Pfam" id="PF01885">
    <property type="entry name" value="PTS_2-RNA"/>
    <property type="match status" value="1"/>
</dbReference>
<evidence type="ECO:0000256" key="4">
    <source>
        <dbReference type="ARBA" id="ARBA00025212"/>
    </source>
</evidence>